<gene>
    <name evidence="3" type="ORF">PAC_07985</name>
</gene>
<evidence type="ECO:0000259" key="2">
    <source>
        <dbReference type="Pfam" id="PF20434"/>
    </source>
</evidence>
<keyword evidence="4" id="KW-1185">Reference proteome</keyword>
<dbReference type="STRING" id="576137.A0A1L7WZ99"/>
<evidence type="ECO:0000313" key="3">
    <source>
        <dbReference type="EMBL" id="CZR58095.1"/>
    </source>
</evidence>
<dbReference type="PANTHER" id="PTHR48081">
    <property type="entry name" value="AB HYDROLASE SUPERFAMILY PROTEIN C4A8.06C"/>
    <property type="match status" value="1"/>
</dbReference>
<proteinExistence type="predicted"/>
<evidence type="ECO:0000256" key="1">
    <source>
        <dbReference type="ARBA" id="ARBA00022801"/>
    </source>
</evidence>
<organism evidence="3 4">
    <name type="scientific">Phialocephala subalpina</name>
    <dbReference type="NCBI Taxonomy" id="576137"/>
    <lineage>
        <taxon>Eukaryota</taxon>
        <taxon>Fungi</taxon>
        <taxon>Dikarya</taxon>
        <taxon>Ascomycota</taxon>
        <taxon>Pezizomycotina</taxon>
        <taxon>Leotiomycetes</taxon>
        <taxon>Helotiales</taxon>
        <taxon>Mollisiaceae</taxon>
        <taxon>Phialocephala</taxon>
        <taxon>Phialocephala fortinii species complex</taxon>
    </lineage>
</organism>
<protein>
    <recommendedName>
        <fullName evidence="2">BD-FAE-like domain-containing protein</fullName>
    </recommendedName>
</protein>
<dbReference type="Proteomes" id="UP000184330">
    <property type="component" value="Unassembled WGS sequence"/>
</dbReference>
<feature type="domain" description="BD-FAE-like" evidence="2">
    <location>
        <begin position="65"/>
        <end position="213"/>
    </location>
</feature>
<dbReference type="InterPro" id="IPR049492">
    <property type="entry name" value="BD-FAE-like_dom"/>
</dbReference>
<sequence>MEAIAALNASAGQAIPSILPPTFKLFGPLLLKNKDAIKAIRSKEISYSPNPRQKADLFPSITSLDSSPIIIFLHGGGLIRGDKNTPNMPENLVYANVGAFFASRGFTALVMNYRRVDSDGPGCQKGEGAVFPSGGEDVGAALAWVEKEFGGKGKRDVFLMGNSAGGVHASTFILAPAFEEQRKALVEGKGGVVLKGLINVAVPTHFKRAQEDRTEVLRSYYGDKKDVDEKCVYGLLEAVKGKKRQDIGVPKCLALLGEFDPEDEIGEPMNDFVSLWKSTFGEGIDFEKIEGHNHISPPMALMSGDKKGEKWGDDVVSWMKKQV</sequence>
<dbReference type="GO" id="GO:0016787">
    <property type="term" value="F:hydrolase activity"/>
    <property type="evidence" value="ECO:0007669"/>
    <property type="project" value="UniProtKB-KW"/>
</dbReference>
<dbReference type="SUPFAM" id="SSF53474">
    <property type="entry name" value="alpha/beta-Hydrolases"/>
    <property type="match status" value="1"/>
</dbReference>
<accession>A0A1L7WZ99</accession>
<dbReference type="EMBL" id="FJOG01000011">
    <property type="protein sequence ID" value="CZR58095.1"/>
    <property type="molecule type" value="Genomic_DNA"/>
</dbReference>
<dbReference type="OrthoDB" id="433474at2759"/>
<keyword evidence="1" id="KW-0378">Hydrolase</keyword>
<dbReference type="InterPro" id="IPR050300">
    <property type="entry name" value="GDXG_lipolytic_enzyme"/>
</dbReference>
<reference evidence="3 4" key="1">
    <citation type="submission" date="2016-03" db="EMBL/GenBank/DDBJ databases">
        <authorList>
            <person name="Ploux O."/>
        </authorList>
    </citation>
    <scope>NUCLEOTIDE SEQUENCE [LARGE SCALE GENOMIC DNA]</scope>
    <source>
        <strain evidence="3 4">UAMH 11012</strain>
    </source>
</reference>
<dbReference type="Pfam" id="PF20434">
    <property type="entry name" value="BD-FAE"/>
    <property type="match status" value="1"/>
</dbReference>
<name>A0A1L7WZ99_9HELO</name>
<dbReference type="InterPro" id="IPR029058">
    <property type="entry name" value="AB_hydrolase_fold"/>
</dbReference>
<dbReference type="AlphaFoldDB" id="A0A1L7WZ99"/>
<evidence type="ECO:0000313" key="4">
    <source>
        <dbReference type="Proteomes" id="UP000184330"/>
    </source>
</evidence>
<dbReference type="Gene3D" id="3.40.50.1820">
    <property type="entry name" value="alpha/beta hydrolase"/>
    <property type="match status" value="1"/>
</dbReference>